<keyword evidence="3" id="KW-1185">Reference proteome</keyword>
<accession>A0AAE1FP82</accession>
<feature type="compositionally biased region" description="Low complexity" evidence="1">
    <location>
        <begin position="1"/>
        <end position="15"/>
    </location>
</feature>
<comment type="caution">
    <text evidence="2">The sequence shown here is derived from an EMBL/GenBank/DDBJ whole genome shotgun (WGS) entry which is preliminary data.</text>
</comment>
<reference evidence="2" key="1">
    <citation type="submission" date="2023-10" db="EMBL/GenBank/DDBJ databases">
        <title>Genome assemblies of two species of porcelain crab, Petrolisthes cinctipes and Petrolisthes manimaculis (Anomura: Porcellanidae).</title>
        <authorList>
            <person name="Angst P."/>
        </authorList>
    </citation>
    <scope>NUCLEOTIDE SEQUENCE</scope>
    <source>
        <strain evidence="2">PB745_01</strain>
        <tissue evidence="2">Gill</tissue>
    </source>
</reference>
<feature type="region of interest" description="Disordered" evidence="1">
    <location>
        <begin position="1"/>
        <end position="23"/>
    </location>
</feature>
<dbReference type="Proteomes" id="UP001286313">
    <property type="component" value="Unassembled WGS sequence"/>
</dbReference>
<sequence length="81" mass="8697">MASSSSPPTTTTTTTGHPSAAALDSTCWRRRRQAYAKSCSTPTHRTLRILADYFQGHIDHGLTASGAKAIMLVFSPGIRGY</sequence>
<proteinExistence type="predicted"/>
<organism evidence="2 3">
    <name type="scientific">Petrolisthes cinctipes</name>
    <name type="common">Flat porcelain crab</name>
    <dbReference type="NCBI Taxonomy" id="88211"/>
    <lineage>
        <taxon>Eukaryota</taxon>
        <taxon>Metazoa</taxon>
        <taxon>Ecdysozoa</taxon>
        <taxon>Arthropoda</taxon>
        <taxon>Crustacea</taxon>
        <taxon>Multicrustacea</taxon>
        <taxon>Malacostraca</taxon>
        <taxon>Eumalacostraca</taxon>
        <taxon>Eucarida</taxon>
        <taxon>Decapoda</taxon>
        <taxon>Pleocyemata</taxon>
        <taxon>Anomura</taxon>
        <taxon>Galatheoidea</taxon>
        <taxon>Porcellanidae</taxon>
        <taxon>Petrolisthes</taxon>
    </lineage>
</organism>
<name>A0AAE1FP82_PETCI</name>
<dbReference type="EMBL" id="JAWQEG010001716">
    <property type="protein sequence ID" value="KAK3877126.1"/>
    <property type="molecule type" value="Genomic_DNA"/>
</dbReference>
<gene>
    <name evidence="2" type="ORF">Pcinc_018131</name>
</gene>
<evidence type="ECO:0000313" key="2">
    <source>
        <dbReference type="EMBL" id="KAK3877126.1"/>
    </source>
</evidence>
<evidence type="ECO:0000256" key="1">
    <source>
        <dbReference type="SAM" id="MobiDB-lite"/>
    </source>
</evidence>
<evidence type="ECO:0000313" key="3">
    <source>
        <dbReference type="Proteomes" id="UP001286313"/>
    </source>
</evidence>
<dbReference type="AlphaFoldDB" id="A0AAE1FP82"/>
<protein>
    <submittedName>
        <fullName evidence="2">Uncharacterized protein</fullName>
    </submittedName>
</protein>